<keyword evidence="2" id="KW-1003">Cell membrane</keyword>
<dbReference type="Proteomes" id="UP001157069">
    <property type="component" value="Unassembled WGS sequence"/>
</dbReference>
<dbReference type="Pfam" id="PF00578">
    <property type="entry name" value="AhpC-TSA"/>
    <property type="match status" value="1"/>
</dbReference>
<dbReference type="Gene3D" id="2.60.120.260">
    <property type="entry name" value="Galactose-binding domain-like"/>
    <property type="match status" value="1"/>
</dbReference>
<keyword evidence="3 6" id="KW-0812">Transmembrane</keyword>
<evidence type="ECO:0000256" key="2">
    <source>
        <dbReference type="ARBA" id="ARBA00022475"/>
    </source>
</evidence>
<comment type="subcellular location">
    <subcellularLocation>
        <location evidence="1">Cell membrane</location>
        <topology evidence="1">Multi-pass membrane protein</topology>
    </subcellularLocation>
</comment>
<gene>
    <name evidence="8" type="primary">dipZ</name>
    <name evidence="8" type="ORF">GCM10025869_36400</name>
</gene>
<evidence type="ECO:0000256" key="6">
    <source>
        <dbReference type="SAM" id="Phobius"/>
    </source>
</evidence>
<keyword evidence="4 6" id="KW-1133">Transmembrane helix</keyword>
<feature type="domain" description="Thioredoxin" evidence="7">
    <location>
        <begin position="277"/>
        <end position="425"/>
    </location>
</feature>
<evidence type="ECO:0000256" key="5">
    <source>
        <dbReference type="ARBA" id="ARBA00023136"/>
    </source>
</evidence>
<feature type="transmembrane region" description="Helical" evidence="6">
    <location>
        <begin position="57"/>
        <end position="81"/>
    </location>
</feature>
<proteinExistence type="predicted"/>
<feature type="transmembrane region" description="Helical" evidence="6">
    <location>
        <begin position="6"/>
        <end position="31"/>
    </location>
</feature>
<name>A0ABQ6K2Y3_9MICO</name>
<keyword evidence="9" id="KW-1185">Reference proteome</keyword>
<sequence length="576" mass="61049">MLVTLVLIGLVGGLLTGISPCILPVLPVVFLGGASRGVGTASGGVDSDAVPSRARPVLIVVGLTISFSIFTLVGTALLSLLHLPADLIRWAGLVVLVLLGVSMIVPAIGHLVEKPFAWIPQRHVDPDRGGLLLGLALGAVFVPCAGPVLAAITVAGATGDLGPDTIILTLAFAVGCAIPLLVFALAGRQLVARIAAFRRHRRAVQIVSGSVMIALAIGLTFNVTDLIQRTIPNYTEALAGAAGRDASQILSGGANRDDYDDKLLYCQLQANYDVIDGDDCGPAPEFTGIERWLNTPGDEPLSLPRLRGQVVLVDFWAYSCINCQRELPHVEAWANAYASAGLTVVGVHTPEYAFEHVIDNVRAGADRIGVTFPIAIDNDYGTWNAYGNTVWPATYLIDATGRVRYVLYGEGSYTHEEKLIRGLLTEADPDVVLPASVQLPNTTPTDPKQSRETYLGADRMQFYAGDGDYTEGTHDFTDARALPAGGFELSGSWTIGHESLLAGAGARIRLDYHASKVYLNVGGTGTITVTADGRERTIRVSGAPNIYTVASAPDPEHDEVELELSPGLEAYSFTFG</sequence>
<dbReference type="Pfam" id="PF17991">
    <property type="entry name" value="Thioredoxin_10"/>
    <property type="match status" value="1"/>
</dbReference>
<dbReference type="PANTHER" id="PTHR42852">
    <property type="entry name" value="THIOL:DISULFIDE INTERCHANGE PROTEIN DSBE"/>
    <property type="match status" value="1"/>
</dbReference>
<dbReference type="InterPro" id="IPR050553">
    <property type="entry name" value="Thioredoxin_ResA/DsbE_sf"/>
</dbReference>
<evidence type="ECO:0000313" key="8">
    <source>
        <dbReference type="EMBL" id="GMA93111.1"/>
    </source>
</evidence>
<dbReference type="InterPro" id="IPR013766">
    <property type="entry name" value="Thioredoxin_domain"/>
</dbReference>
<comment type="caution">
    <text evidence="8">The sequence shown here is derived from an EMBL/GenBank/DDBJ whole genome shotgun (WGS) entry which is preliminary data.</text>
</comment>
<dbReference type="SUPFAM" id="SSF52833">
    <property type="entry name" value="Thioredoxin-like"/>
    <property type="match status" value="1"/>
</dbReference>
<dbReference type="PROSITE" id="PS51352">
    <property type="entry name" value="THIOREDOXIN_2"/>
    <property type="match status" value="1"/>
</dbReference>
<dbReference type="InterPro" id="IPR036249">
    <property type="entry name" value="Thioredoxin-like_sf"/>
</dbReference>
<keyword evidence="5 6" id="KW-0472">Membrane</keyword>
<dbReference type="Pfam" id="PF02683">
    <property type="entry name" value="DsbD_TM"/>
    <property type="match status" value="1"/>
</dbReference>
<feature type="transmembrane region" description="Helical" evidence="6">
    <location>
        <begin position="130"/>
        <end position="154"/>
    </location>
</feature>
<dbReference type="InterPro" id="IPR000866">
    <property type="entry name" value="AhpC/TSA"/>
</dbReference>
<protein>
    <submittedName>
        <fullName evidence="8">Protein DipZ</fullName>
    </submittedName>
</protein>
<feature type="transmembrane region" description="Helical" evidence="6">
    <location>
        <begin position="87"/>
        <end position="109"/>
    </location>
</feature>
<dbReference type="CDD" id="cd03012">
    <property type="entry name" value="TlpA_like_DipZ_like"/>
    <property type="match status" value="1"/>
</dbReference>
<feature type="transmembrane region" description="Helical" evidence="6">
    <location>
        <begin position="203"/>
        <end position="223"/>
    </location>
</feature>
<evidence type="ECO:0000256" key="3">
    <source>
        <dbReference type="ARBA" id="ARBA00022692"/>
    </source>
</evidence>
<accession>A0ABQ6K2Y3</accession>
<evidence type="ECO:0000256" key="1">
    <source>
        <dbReference type="ARBA" id="ARBA00004651"/>
    </source>
</evidence>
<dbReference type="PANTHER" id="PTHR42852:SF13">
    <property type="entry name" value="PROTEIN DIPZ"/>
    <property type="match status" value="1"/>
</dbReference>
<dbReference type="InterPro" id="IPR041017">
    <property type="entry name" value="Thioredoxin_10"/>
</dbReference>
<dbReference type="EMBL" id="BSVA01000001">
    <property type="protein sequence ID" value="GMA93111.1"/>
    <property type="molecule type" value="Genomic_DNA"/>
</dbReference>
<reference evidence="9" key="1">
    <citation type="journal article" date="2019" name="Int. J. Syst. Evol. Microbiol.">
        <title>The Global Catalogue of Microorganisms (GCM) 10K type strain sequencing project: providing services to taxonomists for standard genome sequencing and annotation.</title>
        <authorList>
            <consortium name="The Broad Institute Genomics Platform"/>
            <consortium name="The Broad Institute Genome Sequencing Center for Infectious Disease"/>
            <person name="Wu L."/>
            <person name="Ma J."/>
        </authorList>
    </citation>
    <scope>NUCLEOTIDE SEQUENCE [LARGE SCALE GENOMIC DNA]</scope>
    <source>
        <strain evidence="9">NBRC 108755</strain>
    </source>
</reference>
<dbReference type="Gene3D" id="3.40.30.10">
    <property type="entry name" value="Glutaredoxin"/>
    <property type="match status" value="1"/>
</dbReference>
<dbReference type="InterPro" id="IPR003834">
    <property type="entry name" value="Cyt_c_assmbl_TM_dom"/>
</dbReference>
<evidence type="ECO:0000256" key="4">
    <source>
        <dbReference type="ARBA" id="ARBA00022989"/>
    </source>
</evidence>
<organism evidence="8 9">
    <name type="scientific">Homoserinibacter gongjuensis</name>
    <dbReference type="NCBI Taxonomy" id="1162968"/>
    <lineage>
        <taxon>Bacteria</taxon>
        <taxon>Bacillati</taxon>
        <taxon>Actinomycetota</taxon>
        <taxon>Actinomycetes</taxon>
        <taxon>Micrococcales</taxon>
        <taxon>Microbacteriaceae</taxon>
        <taxon>Homoserinibacter</taxon>
    </lineage>
</organism>
<feature type="transmembrane region" description="Helical" evidence="6">
    <location>
        <begin position="166"/>
        <end position="191"/>
    </location>
</feature>
<evidence type="ECO:0000259" key="7">
    <source>
        <dbReference type="PROSITE" id="PS51352"/>
    </source>
</evidence>
<evidence type="ECO:0000313" key="9">
    <source>
        <dbReference type="Proteomes" id="UP001157069"/>
    </source>
</evidence>